<dbReference type="InterPro" id="IPR027417">
    <property type="entry name" value="P-loop_NTPase"/>
</dbReference>
<dbReference type="InterPro" id="IPR002182">
    <property type="entry name" value="NB-ARC"/>
</dbReference>
<dbReference type="EMBL" id="WBMS02000049">
    <property type="protein sequence ID" value="MWA06345.1"/>
    <property type="molecule type" value="Genomic_DNA"/>
</dbReference>
<sequence>MSVGREGNWKPLQGRHAETRDLAGFLREVVRQYRRSTRSLEGPMLHSKSTIAVRLSGEERPDWEFVEKLIRVCAGRDAHAAGELLKLARSKWEAADPSRARLLTPAEQDAPGADSTLEEVRALLRELVEDRRRSGTPASANGPASSNDTGEGEPIGQEDDAAGTGNHPGTAPARPGPGFLHGPAPGRADPFVDRGDLVAAIARRFARHPVQVVHGPLGVGKTQVALRYVHRFRLEYGLIAWVPAARPAQVRSSLAALAPHLGLEPPDPTRMESAYQAVLNALAEASHEERWLLVLDDAGRPELIQHLVPHDGGGDVLVTSRDAAWRTAVAGTSSTTLGSFTREQSVAFLTERLRAGHAAADVHRLAERLGDHPLALQQAASMLGGPSLKIPDYLRSLSEGACRALSQGDPGTYPMPMGTEWELSAARLGERCPDAMVLLRHCASLESAAVSIAHLRAAAGVGHAPLAELLADPLRLDAAVEELGRAGLAFVDDTDRTMHLHTLIRALVRDDSANPAG</sequence>
<proteinExistence type="predicted"/>
<keyword evidence="4" id="KW-1185">Reference proteome</keyword>
<evidence type="ECO:0000256" key="1">
    <source>
        <dbReference type="SAM" id="MobiDB-lite"/>
    </source>
</evidence>
<dbReference type="AlphaFoldDB" id="A0A6I4MNR9"/>
<feature type="domain" description="NB-ARC" evidence="2">
    <location>
        <begin position="212"/>
        <end position="349"/>
    </location>
</feature>
<dbReference type="Proteomes" id="UP000462055">
    <property type="component" value="Unassembled WGS sequence"/>
</dbReference>
<dbReference type="Gene3D" id="3.40.50.300">
    <property type="entry name" value="P-loop containing nucleotide triphosphate hydrolases"/>
    <property type="match status" value="1"/>
</dbReference>
<name>A0A6I4MNR9_9ACTN</name>
<organism evidence="3 4">
    <name type="scientific">Actinomadura physcomitrii</name>
    <dbReference type="NCBI Taxonomy" id="2650748"/>
    <lineage>
        <taxon>Bacteria</taxon>
        <taxon>Bacillati</taxon>
        <taxon>Actinomycetota</taxon>
        <taxon>Actinomycetes</taxon>
        <taxon>Streptosporangiales</taxon>
        <taxon>Thermomonosporaceae</taxon>
        <taxon>Actinomadura</taxon>
    </lineage>
</organism>
<protein>
    <recommendedName>
        <fullName evidence="2">NB-ARC domain-containing protein</fullName>
    </recommendedName>
</protein>
<reference evidence="3" key="1">
    <citation type="submission" date="2019-12" db="EMBL/GenBank/DDBJ databases">
        <title>Actinomadura physcomitrii sp. nov., a novel actinomycete isolated from moss [Physcomitrium sphaericum (Ludw) Fuernr].</title>
        <authorList>
            <person name="Zhuang X."/>
        </authorList>
    </citation>
    <scope>NUCLEOTIDE SEQUENCE [LARGE SCALE GENOMIC DNA]</scope>
    <source>
        <strain evidence="3">LD22</strain>
    </source>
</reference>
<evidence type="ECO:0000259" key="2">
    <source>
        <dbReference type="Pfam" id="PF00931"/>
    </source>
</evidence>
<gene>
    <name evidence="3" type="ORF">F8568_039585</name>
</gene>
<accession>A0A6I4MNR9</accession>
<dbReference type="PANTHER" id="PTHR35205">
    <property type="entry name" value="NB-ARC AND TPR DOMAIN PROTEIN"/>
    <property type="match status" value="1"/>
</dbReference>
<dbReference type="PANTHER" id="PTHR35205:SF1">
    <property type="entry name" value="ZU5 DOMAIN-CONTAINING PROTEIN"/>
    <property type="match status" value="1"/>
</dbReference>
<evidence type="ECO:0000313" key="4">
    <source>
        <dbReference type="Proteomes" id="UP000462055"/>
    </source>
</evidence>
<comment type="caution">
    <text evidence="3">The sequence shown here is derived from an EMBL/GenBank/DDBJ whole genome shotgun (WGS) entry which is preliminary data.</text>
</comment>
<dbReference type="GO" id="GO:0043531">
    <property type="term" value="F:ADP binding"/>
    <property type="evidence" value="ECO:0007669"/>
    <property type="project" value="InterPro"/>
</dbReference>
<feature type="region of interest" description="Disordered" evidence="1">
    <location>
        <begin position="130"/>
        <end position="188"/>
    </location>
</feature>
<dbReference type="RefSeq" id="WP_151598772.1">
    <property type="nucleotide sequence ID" value="NZ_WBMS02000049.1"/>
</dbReference>
<dbReference type="SUPFAM" id="SSF52540">
    <property type="entry name" value="P-loop containing nucleoside triphosphate hydrolases"/>
    <property type="match status" value="1"/>
</dbReference>
<evidence type="ECO:0000313" key="3">
    <source>
        <dbReference type="EMBL" id="MWA06345.1"/>
    </source>
</evidence>
<feature type="compositionally biased region" description="Polar residues" evidence="1">
    <location>
        <begin position="136"/>
        <end position="149"/>
    </location>
</feature>
<dbReference type="Pfam" id="PF00931">
    <property type="entry name" value="NB-ARC"/>
    <property type="match status" value="1"/>
</dbReference>